<proteinExistence type="predicted"/>
<evidence type="ECO:0000313" key="2">
    <source>
        <dbReference type="Proteomes" id="UP000324996"/>
    </source>
</evidence>
<sequence length="151" mass="16420">MTEKLKLMAHSPEDLGIISAALQDSVLRVGDMAWLPGQHRFAAVANRYRWEKIAGRGQKARKSGRGQRVRAGLHFDGILKVQVKNIALDQPDQVIALLAIELEPGADGSAVINLIFAGGAHIRLEAECVDAVLSDLSDDWPALRVPDHNLS</sequence>
<dbReference type="AlphaFoldDB" id="A0A5A7N9L3"/>
<name>A0A5A7N9L3_9PROT</name>
<reference evidence="1 2" key="1">
    <citation type="submission" date="2019-09" db="EMBL/GenBank/DDBJ databases">
        <title>NBRP : Genome information of microbial organism related human and environment.</title>
        <authorList>
            <person name="Hattori M."/>
            <person name="Oshima K."/>
            <person name="Inaba H."/>
            <person name="Suda W."/>
            <person name="Sakamoto M."/>
            <person name="Iino T."/>
            <person name="Kitahara M."/>
            <person name="Oshida Y."/>
            <person name="Iida T."/>
            <person name="Kudo T."/>
            <person name="Itoh T."/>
            <person name="Ohkuma M."/>
        </authorList>
    </citation>
    <scope>NUCLEOTIDE SEQUENCE [LARGE SCALE GENOMIC DNA]</scope>
    <source>
        <strain evidence="1 2">Q-1</strain>
    </source>
</reference>
<dbReference type="InterPro" id="IPR021335">
    <property type="entry name" value="DUF2948"/>
</dbReference>
<evidence type="ECO:0008006" key="3">
    <source>
        <dbReference type="Google" id="ProtNLM"/>
    </source>
</evidence>
<organism evidence="1 2">
    <name type="scientific">Iodidimonas nitroreducens</name>
    <dbReference type="NCBI Taxonomy" id="1236968"/>
    <lineage>
        <taxon>Bacteria</taxon>
        <taxon>Pseudomonadati</taxon>
        <taxon>Pseudomonadota</taxon>
        <taxon>Alphaproteobacteria</taxon>
        <taxon>Iodidimonadales</taxon>
        <taxon>Iodidimonadaceae</taxon>
        <taxon>Iodidimonas</taxon>
    </lineage>
</organism>
<gene>
    <name evidence="1" type="ORF">JCM17846_18120</name>
</gene>
<comment type="caution">
    <text evidence="1">The sequence shown here is derived from an EMBL/GenBank/DDBJ whole genome shotgun (WGS) entry which is preliminary data.</text>
</comment>
<dbReference type="Proteomes" id="UP000324996">
    <property type="component" value="Unassembled WGS sequence"/>
</dbReference>
<dbReference type="Pfam" id="PF11164">
    <property type="entry name" value="DUF2948"/>
    <property type="match status" value="1"/>
</dbReference>
<evidence type="ECO:0000313" key="1">
    <source>
        <dbReference type="EMBL" id="GER04130.1"/>
    </source>
</evidence>
<dbReference type="EMBL" id="BKCN01000008">
    <property type="protein sequence ID" value="GER04130.1"/>
    <property type="molecule type" value="Genomic_DNA"/>
</dbReference>
<keyword evidence="2" id="KW-1185">Reference proteome</keyword>
<accession>A0A5A7N9L3</accession>
<dbReference type="RefSeq" id="WP_042085236.1">
    <property type="nucleotide sequence ID" value="NZ_BKCN01000008.1"/>
</dbReference>
<protein>
    <recommendedName>
        <fullName evidence="3">DUF2948 domain-containing protein</fullName>
    </recommendedName>
</protein>